<dbReference type="Proteomes" id="UP000326396">
    <property type="component" value="Linkage Group LG7"/>
</dbReference>
<dbReference type="EMBL" id="SZYD01000017">
    <property type="protein sequence ID" value="KAD3067935.1"/>
    <property type="molecule type" value="Genomic_DNA"/>
</dbReference>
<dbReference type="PANTHER" id="PTHR33564">
    <property type="entry name" value="TRANSMEMBRANE PROTEIN"/>
    <property type="match status" value="1"/>
</dbReference>
<accession>A0A5N6M207</accession>
<keyword evidence="2" id="KW-1185">Reference proteome</keyword>
<sequence length="147" mass="16076">MSSILASNGVVLATAMAAGTAIFIAFCLHKPPTTPITGGATQFSVVHHPRSCISSGSPISQWEEEGEKKMKKVRFAEDVMEPSGNGDEFRRRLKSKKIYQNKGYLSIVKDDGGQSKHSRNLKGLPANRMALYSGILKDRGVHRLPYS</sequence>
<organism evidence="1 2">
    <name type="scientific">Mikania micrantha</name>
    <name type="common">bitter vine</name>
    <dbReference type="NCBI Taxonomy" id="192012"/>
    <lineage>
        <taxon>Eukaryota</taxon>
        <taxon>Viridiplantae</taxon>
        <taxon>Streptophyta</taxon>
        <taxon>Embryophyta</taxon>
        <taxon>Tracheophyta</taxon>
        <taxon>Spermatophyta</taxon>
        <taxon>Magnoliopsida</taxon>
        <taxon>eudicotyledons</taxon>
        <taxon>Gunneridae</taxon>
        <taxon>Pentapetalae</taxon>
        <taxon>asterids</taxon>
        <taxon>campanulids</taxon>
        <taxon>Asterales</taxon>
        <taxon>Asteraceae</taxon>
        <taxon>Asteroideae</taxon>
        <taxon>Heliantheae alliance</taxon>
        <taxon>Eupatorieae</taxon>
        <taxon>Mikania</taxon>
    </lineage>
</organism>
<name>A0A5N6M207_9ASTR</name>
<evidence type="ECO:0000313" key="1">
    <source>
        <dbReference type="EMBL" id="KAD3067935.1"/>
    </source>
</evidence>
<comment type="caution">
    <text evidence="1">The sequence shown here is derived from an EMBL/GenBank/DDBJ whole genome shotgun (WGS) entry which is preliminary data.</text>
</comment>
<evidence type="ECO:0000313" key="2">
    <source>
        <dbReference type="Proteomes" id="UP000326396"/>
    </source>
</evidence>
<dbReference type="OrthoDB" id="695890at2759"/>
<gene>
    <name evidence="1" type="ORF">E3N88_35815</name>
</gene>
<reference evidence="1 2" key="1">
    <citation type="submission" date="2019-05" db="EMBL/GenBank/DDBJ databases">
        <title>Mikania micrantha, genome provides insights into the molecular mechanism of rapid growth.</title>
        <authorList>
            <person name="Liu B."/>
        </authorList>
    </citation>
    <scope>NUCLEOTIDE SEQUENCE [LARGE SCALE GENOMIC DNA]</scope>
    <source>
        <strain evidence="1">NLD-2019</strain>
        <tissue evidence="1">Leaf</tissue>
    </source>
</reference>
<proteinExistence type="predicted"/>
<dbReference type="PANTHER" id="PTHR33564:SF29">
    <property type="match status" value="1"/>
</dbReference>
<dbReference type="AlphaFoldDB" id="A0A5N6M207"/>
<protein>
    <submittedName>
        <fullName evidence="1">Uncharacterized protein</fullName>
    </submittedName>
</protein>